<evidence type="ECO:0000256" key="7">
    <source>
        <dbReference type="ARBA" id="ARBA00022989"/>
    </source>
</evidence>
<keyword evidence="6 10" id="KW-0735">Signal-anchor</keyword>
<evidence type="ECO:0000256" key="5">
    <source>
        <dbReference type="ARBA" id="ARBA00022692"/>
    </source>
</evidence>
<evidence type="ECO:0000256" key="11">
    <source>
        <dbReference type="SAM" id="MobiDB-lite"/>
    </source>
</evidence>
<gene>
    <name evidence="12" type="ORF">ElyMa_004859700</name>
</gene>
<keyword evidence="13" id="KW-1185">Reference proteome</keyword>
<dbReference type="PANTHER" id="PTHR11214">
    <property type="entry name" value="BETA-1,3-N-ACETYLGLUCOSAMINYLTRANSFERASE"/>
    <property type="match status" value="1"/>
</dbReference>
<dbReference type="Pfam" id="PF01762">
    <property type="entry name" value="Galactosyl_T"/>
    <property type="match status" value="1"/>
</dbReference>
<keyword evidence="5 10" id="KW-0812">Transmembrane</keyword>
<feature type="region of interest" description="Disordered" evidence="11">
    <location>
        <begin position="103"/>
        <end position="131"/>
    </location>
</feature>
<sequence length="450" mass="50319">MSGLRISSRALNFTQQPYRKMFRFPRPKLVAEFAIFLLIATAVIQIALHFTSSAYTFYHLQGPKTPAVASASPRTQANQKSFGIKAKNESVAKVTFTTKTHLVPKAEPNGPTSKPVTKVSNSSPNVNTKGDQLLSNNDLLKNISKPYYTIVSDDDFKIDRSYFYLRSTRISTIPDKFPISSSNICHPDSPSILFIIPSVATAHAAVERLEIRKTWASHLYGPTWTQTSPVRLAFFFGSSGLSAQQLEFLKEESERYGDIVVGEFLDSYHNLSLKMAVTISWVAQNCPNVKAAIKIDMDTYVNVNLLVTLIDQLPVGTHPNYVFGHRHGAQRPLVVRTGAWAVPESLYPFDRFPRYIYGHSYVISGPAVKLMADGFPWFPVVPNEDAFATGIMTVTLNITRFHHDSFAYLLEPRTLCDMTNGVHATAVMKGENRIKLWNAFKTGTCIKEKL</sequence>
<evidence type="ECO:0000313" key="13">
    <source>
        <dbReference type="Proteomes" id="UP000762676"/>
    </source>
</evidence>
<keyword evidence="3 10" id="KW-0328">Glycosyltransferase</keyword>
<feature type="transmembrane region" description="Helical" evidence="10">
    <location>
        <begin position="29"/>
        <end position="48"/>
    </location>
</feature>
<protein>
    <recommendedName>
        <fullName evidence="10">Hexosyltransferase</fullName>
        <ecNumber evidence="10">2.4.1.-</ecNumber>
    </recommendedName>
</protein>
<accession>A0AAV4IUN2</accession>
<organism evidence="12 13">
    <name type="scientific">Elysia marginata</name>
    <dbReference type="NCBI Taxonomy" id="1093978"/>
    <lineage>
        <taxon>Eukaryota</taxon>
        <taxon>Metazoa</taxon>
        <taxon>Spiralia</taxon>
        <taxon>Lophotrochozoa</taxon>
        <taxon>Mollusca</taxon>
        <taxon>Gastropoda</taxon>
        <taxon>Heterobranchia</taxon>
        <taxon>Euthyneura</taxon>
        <taxon>Panpulmonata</taxon>
        <taxon>Sacoglossa</taxon>
        <taxon>Placobranchoidea</taxon>
        <taxon>Plakobranchidae</taxon>
        <taxon>Elysia</taxon>
    </lineage>
</organism>
<dbReference type="GO" id="GO:0006493">
    <property type="term" value="P:protein O-linked glycosylation"/>
    <property type="evidence" value="ECO:0007669"/>
    <property type="project" value="TreeGrafter"/>
</dbReference>
<dbReference type="EMBL" id="BMAT01009707">
    <property type="protein sequence ID" value="GFS12432.1"/>
    <property type="molecule type" value="Genomic_DNA"/>
</dbReference>
<reference evidence="12 13" key="1">
    <citation type="journal article" date="2021" name="Elife">
        <title>Chloroplast acquisition without the gene transfer in kleptoplastic sea slugs, Plakobranchus ocellatus.</title>
        <authorList>
            <person name="Maeda T."/>
            <person name="Takahashi S."/>
            <person name="Yoshida T."/>
            <person name="Shimamura S."/>
            <person name="Takaki Y."/>
            <person name="Nagai Y."/>
            <person name="Toyoda A."/>
            <person name="Suzuki Y."/>
            <person name="Arimoto A."/>
            <person name="Ishii H."/>
            <person name="Satoh N."/>
            <person name="Nishiyama T."/>
            <person name="Hasebe M."/>
            <person name="Maruyama T."/>
            <person name="Minagawa J."/>
            <person name="Obokata J."/>
            <person name="Shigenobu S."/>
        </authorList>
    </citation>
    <scope>NUCLEOTIDE SEQUENCE [LARGE SCALE GENOMIC DNA]</scope>
</reference>
<dbReference type="GO" id="GO:0000139">
    <property type="term" value="C:Golgi membrane"/>
    <property type="evidence" value="ECO:0007669"/>
    <property type="project" value="UniProtKB-SubCell"/>
</dbReference>
<dbReference type="PANTHER" id="PTHR11214:SF3">
    <property type="entry name" value="BETA-1,3-GALACTOSYLTRANSFERASE 6"/>
    <property type="match status" value="1"/>
</dbReference>
<evidence type="ECO:0000256" key="4">
    <source>
        <dbReference type="ARBA" id="ARBA00022679"/>
    </source>
</evidence>
<dbReference type="Gene3D" id="3.90.550.50">
    <property type="match status" value="1"/>
</dbReference>
<evidence type="ECO:0000256" key="3">
    <source>
        <dbReference type="ARBA" id="ARBA00022676"/>
    </source>
</evidence>
<keyword evidence="4" id="KW-0808">Transferase</keyword>
<dbReference type="GO" id="GO:0016758">
    <property type="term" value="F:hexosyltransferase activity"/>
    <property type="evidence" value="ECO:0007669"/>
    <property type="project" value="InterPro"/>
</dbReference>
<keyword evidence="8 10" id="KW-0333">Golgi apparatus</keyword>
<dbReference type="InterPro" id="IPR002659">
    <property type="entry name" value="Glyco_trans_31"/>
</dbReference>
<comment type="caution">
    <text evidence="12">The sequence shown here is derived from an EMBL/GenBank/DDBJ whole genome shotgun (WGS) entry which is preliminary data.</text>
</comment>
<name>A0AAV4IUN2_9GAST</name>
<evidence type="ECO:0000256" key="1">
    <source>
        <dbReference type="ARBA" id="ARBA00004323"/>
    </source>
</evidence>
<comment type="similarity">
    <text evidence="2 10">Belongs to the glycosyltransferase 31 family.</text>
</comment>
<evidence type="ECO:0000256" key="8">
    <source>
        <dbReference type="ARBA" id="ARBA00023034"/>
    </source>
</evidence>
<evidence type="ECO:0000256" key="10">
    <source>
        <dbReference type="RuleBase" id="RU363063"/>
    </source>
</evidence>
<keyword evidence="7 10" id="KW-1133">Transmembrane helix</keyword>
<keyword evidence="9 10" id="KW-0472">Membrane</keyword>
<dbReference type="Proteomes" id="UP000762676">
    <property type="component" value="Unassembled WGS sequence"/>
</dbReference>
<proteinExistence type="inferred from homology"/>
<evidence type="ECO:0000256" key="2">
    <source>
        <dbReference type="ARBA" id="ARBA00008661"/>
    </source>
</evidence>
<evidence type="ECO:0000256" key="6">
    <source>
        <dbReference type="ARBA" id="ARBA00022968"/>
    </source>
</evidence>
<dbReference type="AlphaFoldDB" id="A0AAV4IUN2"/>
<evidence type="ECO:0000256" key="9">
    <source>
        <dbReference type="ARBA" id="ARBA00023136"/>
    </source>
</evidence>
<evidence type="ECO:0000313" key="12">
    <source>
        <dbReference type="EMBL" id="GFS12432.1"/>
    </source>
</evidence>
<comment type="subcellular location">
    <subcellularLocation>
        <location evidence="1 10">Golgi apparatus membrane</location>
        <topology evidence="1 10">Single-pass type II membrane protein</topology>
    </subcellularLocation>
</comment>
<feature type="compositionally biased region" description="Polar residues" evidence="11">
    <location>
        <begin position="110"/>
        <end position="131"/>
    </location>
</feature>
<dbReference type="EC" id="2.4.1.-" evidence="10"/>